<reference evidence="1" key="1">
    <citation type="journal article" date="2020" name="Stud. Mycol.">
        <title>101 Dothideomycetes genomes: a test case for predicting lifestyles and emergence of pathogens.</title>
        <authorList>
            <person name="Haridas S."/>
            <person name="Albert R."/>
            <person name="Binder M."/>
            <person name="Bloem J."/>
            <person name="Labutti K."/>
            <person name="Salamov A."/>
            <person name="Andreopoulos B."/>
            <person name="Baker S."/>
            <person name="Barry K."/>
            <person name="Bills G."/>
            <person name="Bluhm B."/>
            <person name="Cannon C."/>
            <person name="Castanera R."/>
            <person name="Culley D."/>
            <person name="Daum C."/>
            <person name="Ezra D."/>
            <person name="Gonzalez J."/>
            <person name="Henrissat B."/>
            <person name="Kuo A."/>
            <person name="Liang C."/>
            <person name="Lipzen A."/>
            <person name="Lutzoni F."/>
            <person name="Magnuson J."/>
            <person name="Mondo S."/>
            <person name="Nolan M."/>
            <person name="Ohm R."/>
            <person name="Pangilinan J."/>
            <person name="Park H.-J."/>
            <person name="Ramirez L."/>
            <person name="Alfaro M."/>
            <person name="Sun H."/>
            <person name="Tritt A."/>
            <person name="Yoshinaga Y."/>
            <person name="Zwiers L.-H."/>
            <person name="Turgeon B."/>
            <person name="Goodwin S."/>
            <person name="Spatafora J."/>
            <person name="Crous P."/>
            <person name="Grigoriev I."/>
        </authorList>
    </citation>
    <scope>NUCLEOTIDE SEQUENCE</scope>
    <source>
        <strain evidence="1">CBS 122681</strain>
    </source>
</reference>
<name>A0A6A6TDG2_9PLEO</name>
<dbReference type="Gene3D" id="3.40.30.10">
    <property type="entry name" value="Glutaredoxin"/>
    <property type="match status" value="1"/>
</dbReference>
<evidence type="ECO:0008006" key="3">
    <source>
        <dbReference type="Google" id="ProtNLM"/>
    </source>
</evidence>
<dbReference type="AlphaFoldDB" id="A0A6A6TDG2"/>
<protein>
    <recommendedName>
        <fullName evidence="3">Thioredoxin domain-containing protein</fullName>
    </recommendedName>
</protein>
<dbReference type="Pfam" id="PF13911">
    <property type="entry name" value="AhpC-TSA_2"/>
    <property type="match status" value="1"/>
</dbReference>
<dbReference type="PANTHER" id="PTHR42336">
    <property type="entry name" value="THIOREDOXIN DOMAIN-CONTAINING PROTEIN-RELATED"/>
    <property type="match status" value="1"/>
</dbReference>
<dbReference type="Proteomes" id="UP000799324">
    <property type="component" value="Unassembled WGS sequence"/>
</dbReference>
<keyword evidence="2" id="KW-1185">Reference proteome</keyword>
<organism evidence="1 2">
    <name type="scientific">Lophiostoma macrostomum CBS 122681</name>
    <dbReference type="NCBI Taxonomy" id="1314788"/>
    <lineage>
        <taxon>Eukaryota</taxon>
        <taxon>Fungi</taxon>
        <taxon>Dikarya</taxon>
        <taxon>Ascomycota</taxon>
        <taxon>Pezizomycotina</taxon>
        <taxon>Dothideomycetes</taxon>
        <taxon>Pleosporomycetidae</taxon>
        <taxon>Pleosporales</taxon>
        <taxon>Lophiostomataceae</taxon>
        <taxon>Lophiostoma</taxon>
    </lineage>
</organism>
<accession>A0A6A6TDG2</accession>
<dbReference type="SUPFAM" id="SSF52833">
    <property type="entry name" value="Thioredoxin-like"/>
    <property type="match status" value="1"/>
</dbReference>
<evidence type="ECO:0000313" key="2">
    <source>
        <dbReference type="Proteomes" id="UP000799324"/>
    </source>
</evidence>
<dbReference type="EMBL" id="MU004324">
    <property type="protein sequence ID" value="KAF2657516.1"/>
    <property type="molecule type" value="Genomic_DNA"/>
</dbReference>
<dbReference type="OrthoDB" id="40334at2759"/>
<dbReference type="PANTHER" id="PTHR42336:SF2">
    <property type="entry name" value="THIOREDOXIN DOMAIN-CONTAINING PROTEIN"/>
    <property type="match status" value="1"/>
</dbReference>
<evidence type="ECO:0000313" key="1">
    <source>
        <dbReference type="EMBL" id="KAF2657516.1"/>
    </source>
</evidence>
<proteinExistence type="predicted"/>
<dbReference type="InterPro" id="IPR032801">
    <property type="entry name" value="PXL2A/B/C"/>
</dbReference>
<gene>
    <name evidence="1" type="ORF">K491DRAFT_654599</name>
</gene>
<dbReference type="InterPro" id="IPR036249">
    <property type="entry name" value="Thioredoxin-like_sf"/>
</dbReference>
<sequence length="262" mass="28169">MLSKLSTKIALHKAGLGNVSLPSFPKSEGNYTSRGGKGENGAQEGGVGLQNPFANVQWGVPKALSSWQTPPAPPNAVREVPQVGNRAESNVKLKFPPVDGRSCIVFFMRFCGCPFTEKLFLAMRALANRNASIHLIAVSHCTPAATNEWIKKLGGAWNIDIVVDQSRELYALWGLGISNWGHVLHPRNGYNQYLLGKKEGVWGSQVGEGGCRWQVGGAYAIDDRGIVKWGGPMKSVDDPLSFEDGVRALGYGGSLNSSTGVF</sequence>